<evidence type="ECO:0000313" key="1">
    <source>
        <dbReference type="EMBL" id="MDV7248164.1"/>
    </source>
</evidence>
<reference evidence="1 2" key="1">
    <citation type="submission" date="2023-10" db="EMBL/GenBank/DDBJ databases">
        <title>A new tool for lettuce pathogen research.</title>
        <authorList>
            <person name="Horton K.N."/>
            <person name="Cseke L.J."/>
            <person name="Badiwe M."/>
            <person name="Tesfaye D."/>
            <person name="Klein A."/>
            <person name="Su J."/>
            <person name="Potnis N."/>
            <person name="Gassmann W."/>
        </authorList>
    </citation>
    <scope>NUCLEOTIDE SEQUENCE [LARGE SCALE GENOMIC DNA]</scope>
    <source>
        <strain evidence="1 2">JSKH1901</strain>
    </source>
</reference>
<comment type="caution">
    <text evidence="1">The sequence shown here is derived from an EMBL/GenBank/DDBJ whole genome shotgun (WGS) entry which is preliminary data.</text>
</comment>
<dbReference type="RefSeq" id="WP_180313054.1">
    <property type="nucleotide sequence ID" value="NZ_JAJTZM010000028.1"/>
</dbReference>
<proteinExistence type="predicted"/>
<evidence type="ECO:0000313" key="2">
    <source>
        <dbReference type="Proteomes" id="UP001187425"/>
    </source>
</evidence>
<dbReference type="Proteomes" id="UP001187425">
    <property type="component" value="Unassembled WGS sequence"/>
</dbReference>
<name>A0AAW8ZPK4_9XANT</name>
<dbReference type="EMBL" id="JAWMQI010000019">
    <property type="protein sequence ID" value="MDV7248164.1"/>
    <property type="molecule type" value="Genomic_DNA"/>
</dbReference>
<accession>A0AAW8ZPK4</accession>
<dbReference type="AlphaFoldDB" id="A0AAW8ZPK4"/>
<sequence>MAIHMVTWNLNREPAYEVKRQAFIEHINRYANVRDPSLETVRWVESAGTAEQMSADLLSKLDKNDSLFVTQVLLGQHQGWLNQEVWNWINARLR</sequence>
<organism evidence="1 2">
    <name type="scientific">Xanthomonas hortorum pv. vitians</name>
    <dbReference type="NCBI Taxonomy" id="83224"/>
    <lineage>
        <taxon>Bacteria</taxon>
        <taxon>Pseudomonadati</taxon>
        <taxon>Pseudomonadota</taxon>
        <taxon>Gammaproteobacteria</taxon>
        <taxon>Lysobacterales</taxon>
        <taxon>Lysobacteraceae</taxon>
        <taxon>Xanthomonas</taxon>
    </lineage>
</organism>
<protein>
    <submittedName>
        <fullName evidence="1">Uncharacterized protein</fullName>
    </submittedName>
</protein>
<gene>
    <name evidence="1" type="ORF">R4K57_07040</name>
</gene>